<protein>
    <submittedName>
        <fullName evidence="2">Uncharacterized protein</fullName>
    </submittedName>
</protein>
<comment type="caution">
    <text evidence="2">The sequence shown here is derived from an EMBL/GenBank/DDBJ whole genome shotgun (WGS) entry which is preliminary data.</text>
</comment>
<reference evidence="2 3" key="1">
    <citation type="submission" date="2020-04" db="EMBL/GenBank/DDBJ databases">
        <title>Perkinsus olseni comparative genomics.</title>
        <authorList>
            <person name="Bogema D.R."/>
        </authorList>
    </citation>
    <scope>NUCLEOTIDE SEQUENCE [LARGE SCALE GENOMIC DNA]</scope>
    <source>
        <strain evidence="2">ATCC PRA-31</strain>
    </source>
</reference>
<gene>
    <name evidence="2" type="ORF">FOL46_002357</name>
</gene>
<accession>A0A7J6KPP8</accession>
<proteinExistence type="predicted"/>
<dbReference type="EMBL" id="JABANN010001745">
    <property type="protein sequence ID" value="KAF4648904.1"/>
    <property type="molecule type" value="Genomic_DNA"/>
</dbReference>
<evidence type="ECO:0000256" key="1">
    <source>
        <dbReference type="SAM" id="SignalP"/>
    </source>
</evidence>
<keyword evidence="1" id="KW-0732">Signal</keyword>
<feature type="non-terminal residue" evidence="2">
    <location>
        <position position="120"/>
    </location>
</feature>
<feature type="signal peptide" evidence="1">
    <location>
        <begin position="1"/>
        <end position="16"/>
    </location>
</feature>
<dbReference type="Proteomes" id="UP000572268">
    <property type="component" value="Unassembled WGS sequence"/>
</dbReference>
<evidence type="ECO:0000313" key="3">
    <source>
        <dbReference type="Proteomes" id="UP000572268"/>
    </source>
</evidence>
<feature type="chain" id="PRO_5029741622" evidence="1">
    <location>
        <begin position="17"/>
        <end position="120"/>
    </location>
</feature>
<organism evidence="2 3">
    <name type="scientific">Perkinsus olseni</name>
    <name type="common">Perkinsus atlanticus</name>
    <dbReference type="NCBI Taxonomy" id="32597"/>
    <lineage>
        <taxon>Eukaryota</taxon>
        <taxon>Sar</taxon>
        <taxon>Alveolata</taxon>
        <taxon>Perkinsozoa</taxon>
        <taxon>Perkinsea</taxon>
        <taxon>Perkinsida</taxon>
        <taxon>Perkinsidae</taxon>
        <taxon>Perkinsus</taxon>
    </lineage>
</organism>
<name>A0A7J6KPP8_PEROL</name>
<dbReference type="AlphaFoldDB" id="A0A7J6KPP8"/>
<sequence length="120" mass="13339">MFAAIQLLMVFTRVVAEKCNDRYENQMPFILQKPSNCFTKAYSNPVGLLSNPGPPYSCLFIRKNSTVVNAGLLFLPNTPSPPQIPCNQELFVVYSPSSVIPLDVGIWGEGRTLYDVDLPL</sequence>
<evidence type="ECO:0000313" key="2">
    <source>
        <dbReference type="EMBL" id="KAF4648904.1"/>
    </source>
</evidence>